<evidence type="ECO:0000256" key="1">
    <source>
        <dbReference type="SAM" id="MobiDB-lite"/>
    </source>
</evidence>
<keyword evidence="2" id="KW-0812">Transmembrane</keyword>
<evidence type="ECO:0000256" key="2">
    <source>
        <dbReference type="SAM" id="Phobius"/>
    </source>
</evidence>
<reference evidence="3 4" key="1">
    <citation type="submission" date="2023-03" db="EMBL/GenBank/DDBJ databases">
        <title>Bacillus Genome Sequencing.</title>
        <authorList>
            <person name="Dunlap C."/>
        </authorList>
    </citation>
    <scope>NUCLEOTIDE SEQUENCE [LARGE SCALE GENOMIC DNA]</scope>
    <source>
        <strain evidence="3 4">NRS-52</strain>
    </source>
</reference>
<dbReference type="Proteomes" id="UP001343257">
    <property type="component" value="Unassembled WGS sequence"/>
</dbReference>
<protein>
    <submittedName>
        <fullName evidence="3">Uncharacterized protein</fullName>
    </submittedName>
</protein>
<keyword evidence="2" id="KW-1133">Transmembrane helix</keyword>
<accession>A0ABU6PS94</accession>
<comment type="caution">
    <text evidence="3">The sequence shown here is derived from an EMBL/GenBank/DDBJ whole genome shotgun (WGS) entry which is preliminary data.</text>
</comment>
<keyword evidence="4" id="KW-1185">Reference proteome</keyword>
<proteinExistence type="predicted"/>
<gene>
    <name evidence="3" type="ORF">P9847_10215</name>
</gene>
<feature type="transmembrane region" description="Helical" evidence="2">
    <location>
        <begin position="90"/>
        <end position="111"/>
    </location>
</feature>
<name>A0ABU6PS94_9BACL</name>
<keyword evidence="2" id="KW-0472">Membrane</keyword>
<organism evidence="3 4">
    <name type="scientific">Paenibacillus chibensis</name>
    <dbReference type="NCBI Taxonomy" id="59846"/>
    <lineage>
        <taxon>Bacteria</taxon>
        <taxon>Bacillati</taxon>
        <taxon>Bacillota</taxon>
        <taxon>Bacilli</taxon>
        <taxon>Bacillales</taxon>
        <taxon>Paenibacillaceae</taxon>
        <taxon>Paenibacillus</taxon>
    </lineage>
</organism>
<feature type="region of interest" description="Disordered" evidence="1">
    <location>
        <begin position="1"/>
        <end position="80"/>
    </location>
</feature>
<sequence length="121" mass="13699">MKSRPERKKQAASSLSRVRAAREKKGGGVSSEDLNRKPDVTRTESAQRNYRSRTERHQEGYGASHSQQESESAPARSETYGSRRNVISKYFTNSLFFLFLVLTAFLVYWGVKGAPPLGDLW</sequence>
<evidence type="ECO:0000313" key="4">
    <source>
        <dbReference type="Proteomes" id="UP001343257"/>
    </source>
</evidence>
<dbReference type="EMBL" id="JARTLD010000025">
    <property type="protein sequence ID" value="MED5017677.1"/>
    <property type="molecule type" value="Genomic_DNA"/>
</dbReference>
<evidence type="ECO:0000313" key="3">
    <source>
        <dbReference type="EMBL" id="MED5017677.1"/>
    </source>
</evidence>
<feature type="compositionally biased region" description="Basic and acidic residues" evidence="1">
    <location>
        <begin position="33"/>
        <end position="42"/>
    </location>
</feature>
<dbReference type="RefSeq" id="WP_328277492.1">
    <property type="nucleotide sequence ID" value="NZ_JARTLD010000025.1"/>
</dbReference>